<reference evidence="4" key="2">
    <citation type="submission" date="2023-05" db="EMBL/GenBank/DDBJ databases">
        <authorList>
            <consortium name="Lawrence Berkeley National Laboratory"/>
            <person name="Steindorff A."/>
            <person name="Hensen N."/>
            <person name="Bonometti L."/>
            <person name="Westerberg I."/>
            <person name="Brannstrom I.O."/>
            <person name="Guillou S."/>
            <person name="Cros-Aarteil S."/>
            <person name="Calhoun S."/>
            <person name="Haridas S."/>
            <person name="Kuo A."/>
            <person name="Mondo S."/>
            <person name="Pangilinan J."/>
            <person name="Riley R."/>
            <person name="Labutti K."/>
            <person name="Andreopoulos B."/>
            <person name="Lipzen A."/>
            <person name="Chen C."/>
            <person name="Yanf M."/>
            <person name="Daum C."/>
            <person name="Ng V."/>
            <person name="Clum A."/>
            <person name="Ohm R."/>
            <person name="Martin F."/>
            <person name="Silar P."/>
            <person name="Natvig D."/>
            <person name="Lalanne C."/>
            <person name="Gautier V."/>
            <person name="Ament-Velasquez S.L."/>
            <person name="Kruys A."/>
            <person name="Hutchinson M.I."/>
            <person name="Powell A.J."/>
            <person name="Barry K."/>
            <person name="Miller A.N."/>
            <person name="Grigoriev I.V."/>
            <person name="Debuchy R."/>
            <person name="Gladieux P."/>
            <person name="Thoren M.H."/>
            <person name="Johannesson H."/>
        </authorList>
    </citation>
    <scope>NUCLEOTIDE SEQUENCE</scope>
    <source>
        <strain evidence="4">CBS 315.58</strain>
    </source>
</reference>
<accession>A0AAN7AVZ0</accession>
<name>A0AAN7AVZ0_9PEZI</name>
<evidence type="ECO:0000313" key="4">
    <source>
        <dbReference type="EMBL" id="KAK4203256.1"/>
    </source>
</evidence>
<keyword evidence="3" id="KW-0732">Signal</keyword>
<keyword evidence="2" id="KW-1133">Transmembrane helix</keyword>
<feature type="transmembrane region" description="Helical" evidence="2">
    <location>
        <begin position="220"/>
        <end position="244"/>
    </location>
</feature>
<protein>
    <submittedName>
        <fullName evidence="4">Uncharacterized protein</fullName>
    </submittedName>
</protein>
<comment type="caution">
    <text evidence="4">The sequence shown here is derived from an EMBL/GenBank/DDBJ whole genome shotgun (WGS) entry which is preliminary data.</text>
</comment>
<keyword evidence="2" id="KW-0812">Transmembrane</keyword>
<sequence length="502" mass="54118">MPSTAARLALAALVTVTTTPLATNALLGTPGSPCERHCSTQQDHTARDEVPCTRGDIGRTANGIVWENCINCQLRSNYTSGTMSDQAALVYNLRFAMDTCLWHSGDSTPCTGSTACGPLEDAVEFRRNDTSGRTPYGFCDLWEEDFIPKCSPCVVGEQRGRGLFLNNYLWALEAACEQKPNPGYTIAIQGEIFGDDTVTIVPPETTLVGVPTPDYGAVSLGARVGIAFGGIALILFLAGFFIVCNGKRRRRAFLRNLEKRHAQANNRYGGGGGGGDMFETPVSQRPLRGWDNESPVSAATEATERTLPRYISPYTSTYNSPISGPGGSATVAANWPSLSPQQMHSQRLDQLLQQQSPAHGSPPPAFTQWPSVGQEKMVMQTHTQHEKRQNEIAIGLALGGDEASLRSKPSNGTMNNTDRYGYPVEDKGKQRDGEVYELKEVESPYNGQNGEGMVHGSNNPYYQMPSPPQAPVLHHPGYGRAHGSRPGSGDKGVTGLGLQSVL</sequence>
<keyword evidence="5" id="KW-1185">Reference proteome</keyword>
<evidence type="ECO:0000256" key="3">
    <source>
        <dbReference type="SAM" id="SignalP"/>
    </source>
</evidence>
<feature type="compositionally biased region" description="Polar residues" evidence="1">
    <location>
        <begin position="407"/>
        <end position="418"/>
    </location>
</feature>
<proteinExistence type="predicted"/>
<evidence type="ECO:0000313" key="5">
    <source>
        <dbReference type="Proteomes" id="UP001303160"/>
    </source>
</evidence>
<reference evidence="4" key="1">
    <citation type="journal article" date="2023" name="Mol. Phylogenet. Evol.">
        <title>Genome-scale phylogeny and comparative genomics of the fungal order Sordariales.</title>
        <authorList>
            <person name="Hensen N."/>
            <person name="Bonometti L."/>
            <person name="Westerberg I."/>
            <person name="Brannstrom I.O."/>
            <person name="Guillou S."/>
            <person name="Cros-Aarteil S."/>
            <person name="Calhoun S."/>
            <person name="Haridas S."/>
            <person name="Kuo A."/>
            <person name="Mondo S."/>
            <person name="Pangilinan J."/>
            <person name="Riley R."/>
            <person name="LaButti K."/>
            <person name="Andreopoulos B."/>
            <person name="Lipzen A."/>
            <person name="Chen C."/>
            <person name="Yan M."/>
            <person name="Daum C."/>
            <person name="Ng V."/>
            <person name="Clum A."/>
            <person name="Steindorff A."/>
            <person name="Ohm R.A."/>
            <person name="Martin F."/>
            <person name="Silar P."/>
            <person name="Natvig D.O."/>
            <person name="Lalanne C."/>
            <person name="Gautier V."/>
            <person name="Ament-Velasquez S.L."/>
            <person name="Kruys A."/>
            <person name="Hutchinson M.I."/>
            <person name="Powell A.J."/>
            <person name="Barry K."/>
            <person name="Miller A.N."/>
            <person name="Grigoriev I.V."/>
            <person name="Debuchy R."/>
            <person name="Gladieux P."/>
            <person name="Hiltunen Thoren M."/>
            <person name="Johannesson H."/>
        </authorList>
    </citation>
    <scope>NUCLEOTIDE SEQUENCE</scope>
    <source>
        <strain evidence="4">CBS 315.58</strain>
    </source>
</reference>
<dbReference type="Proteomes" id="UP001303160">
    <property type="component" value="Unassembled WGS sequence"/>
</dbReference>
<gene>
    <name evidence="4" type="ORF">QBC40DRAFT_26690</name>
</gene>
<dbReference type="EMBL" id="MU863890">
    <property type="protein sequence ID" value="KAK4203256.1"/>
    <property type="molecule type" value="Genomic_DNA"/>
</dbReference>
<dbReference type="AlphaFoldDB" id="A0AAN7AVZ0"/>
<evidence type="ECO:0000256" key="1">
    <source>
        <dbReference type="SAM" id="MobiDB-lite"/>
    </source>
</evidence>
<organism evidence="4 5">
    <name type="scientific">Triangularia verruculosa</name>
    <dbReference type="NCBI Taxonomy" id="2587418"/>
    <lineage>
        <taxon>Eukaryota</taxon>
        <taxon>Fungi</taxon>
        <taxon>Dikarya</taxon>
        <taxon>Ascomycota</taxon>
        <taxon>Pezizomycotina</taxon>
        <taxon>Sordariomycetes</taxon>
        <taxon>Sordariomycetidae</taxon>
        <taxon>Sordariales</taxon>
        <taxon>Podosporaceae</taxon>
        <taxon>Triangularia</taxon>
    </lineage>
</organism>
<keyword evidence="2" id="KW-0472">Membrane</keyword>
<feature type="region of interest" description="Disordered" evidence="1">
    <location>
        <begin position="341"/>
        <end position="369"/>
    </location>
</feature>
<feature type="region of interest" description="Disordered" evidence="1">
    <location>
        <begin position="405"/>
        <end position="427"/>
    </location>
</feature>
<feature type="chain" id="PRO_5042817672" evidence="3">
    <location>
        <begin position="26"/>
        <end position="502"/>
    </location>
</feature>
<evidence type="ECO:0000256" key="2">
    <source>
        <dbReference type="SAM" id="Phobius"/>
    </source>
</evidence>
<feature type="region of interest" description="Disordered" evidence="1">
    <location>
        <begin position="476"/>
        <end position="502"/>
    </location>
</feature>
<feature type="signal peptide" evidence="3">
    <location>
        <begin position="1"/>
        <end position="25"/>
    </location>
</feature>